<dbReference type="EMBL" id="JAGKHQ010000018">
    <property type="protein sequence ID" value="KAG7486713.1"/>
    <property type="molecule type" value="Genomic_DNA"/>
</dbReference>
<dbReference type="AlphaFoldDB" id="A0AAV6QDS9"/>
<organism evidence="1 2">
    <name type="scientific">Solea senegalensis</name>
    <name type="common">Senegalese sole</name>
    <dbReference type="NCBI Taxonomy" id="28829"/>
    <lineage>
        <taxon>Eukaryota</taxon>
        <taxon>Metazoa</taxon>
        <taxon>Chordata</taxon>
        <taxon>Craniata</taxon>
        <taxon>Vertebrata</taxon>
        <taxon>Euteleostomi</taxon>
        <taxon>Actinopterygii</taxon>
        <taxon>Neopterygii</taxon>
        <taxon>Teleostei</taxon>
        <taxon>Neoteleostei</taxon>
        <taxon>Acanthomorphata</taxon>
        <taxon>Carangaria</taxon>
        <taxon>Pleuronectiformes</taxon>
        <taxon>Pleuronectoidei</taxon>
        <taxon>Soleidae</taxon>
        <taxon>Solea</taxon>
    </lineage>
</organism>
<reference evidence="1 2" key="1">
    <citation type="journal article" date="2021" name="Sci. Rep.">
        <title>Chromosome anchoring in Senegalese sole (Solea senegalensis) reveals sex-associated markers and genome rearrangements in flatfish.</title>
        <authorList>
            <person name="Guerrero-Cozar I."/>
            <person name="Gomez-Garrido J."/>
            <person name="Berbel C."/>
            <person name="Martinez-Blanch J.F."/>
            <person name="Alioto T."/>
            <person name="Claros M.G."/>
            <person name="Gagnaire P.A."/>
            <person name="Manchado M."/>
        </authorList>
    </citation>
    <scope>NUCLEOTIDE SEQUENCE [LARGE SCALE GENOMIC DNA]</scope>
    <source>
        <strain evidence="1">Sse05_10M</strain>
    </source>
</reference>
<keyword evidence="2" id="KW-1185">Reference proteome</keyword>
<gene>
    <name evidence="1" type="ORF">JOB18_036994</name>
</gene>
<evidence type="ECO:0000313" key="2">
    <source>
        <dbReference type="Proteomes" id="UP000693946"/>
    </source>
</evidence>
<proteinExistence type="predicted"/>
<name>A0AAV6QDS9_SOLSE</name>
<dbReference type="Proteomes" id="UP000693946">
    <property type="component" value="Linkage Group LG6"/>
</dbReference>
<protein>
    <submittedName>
        <fullName evidence="1">Uncharacterized protein</fullName>
    </submittedName>
</protein>
<accession>A0AAV6QDS9</accession>
<comment type="caution">
    <text evidence="1">The sequence shown here is derived from an EMBL/GenBank/DDBJ whole genome shotgun (WGS) entry which is preliminary data.</text>
</comment>
<evidence type="ECO:0000313" key="1">
    <source>
        <dbReference type="EMBL" id="KAG7486713.1"/>
    </source>
</evidence>
<sequence length="99" mass="11436">MFAQWYRTWRHEGGRISCCFPEVEKQLHYHTPHLPDMIPSGPALPQPDSWGPNCVYTMVSTSVYILPKQTLCRVRRRAVMKADVCCKTDRGGEREQDPS</sequence>